<accession>A0A0M2SZP2</accession>
<gene>
    <name evidence="2" type="ORF">WQ57_01850</name>
</gene>
<name>A0A0M2SZP2_9BACI</name>
<proteinExistence type="predicted"/>
<sequence>MNQRELTLIYVWDAYCGWCYGFSKSLQAFHENHPELPLTVLSGGLFVGNKKLPIASFSHIPEANKRISQLTGAEFGTPYQTLLEEGTFVMDSEAAAKGLSALRFFAPERAYYLSSSIQRAFYYEGKSLSDPATYREIAIANNLDPEAVLARFEDVASTKDAHADFAKVQQLGVQSYPTLLLQKGDEFIGLGGGVMTAEKIETRLESVIS</sequence>
<evidence type="ECO:0000259" key="1">
    <source>
        <dbReference type="Pfam" id="PF01323"/>
    </source>
</evidence>
<evidence type="ECO:0000313" key="2">
    <source>
        <dbReference type="EMBL" id="KKK40034.1"/>
    </source>
</evidence>
<dbReference type="Proteomes" id="UP000034166">
    <property type="component" value="Unassembled WGS sequence"/>
</dbReference>
<keyword evidence="3" id="KW-1185">Reference proteome</keyword>
<dbReference type="RefSeq" id="WP_046521975.1">
    <property type="nucleotide sequence ID" value="NZ_LAYY01000001.1"/>
</dbReference>
<evidence type="ECO:0000313" key="3">
    <source>
        <dbReference type="Proteomes" id="UP000034166"/>
    </source>
</evidence>
<dbReference type="OrthoDB" id="9813770at2"/>
<feature type="domain" description="DSBA-like thioredoxin" evidence="1">
    <location>
        <begin position="9"/>
        <end position="188"/>
    </location>
</feature>
<dbReference type="Gene3D" id="3.40.30.10">
    <property type="entry name" value="Glutaredoxin"/>
    <property type="match status" value="1"/>
</dbReference>
<dbReference type="PATRIC" id="fig|1408103.3.peg.415"/>
<dbReference type="EMBL" id="LAYY01000001">
    <property type="protein sequence ID" value="KKK40034.1"/>
    <property type="molecule type" value="Genomic_DNA"/>
</dbReference>
<reference evidence="2 3" key="1">
    <citation type="submission" date="2015-04" db="EMBL/GenBank/DDBJ databases">
        <title>Taxonomic description and genome sequence of Bacillus campisalis sp. nov., a novel member of the genus Bacillus isolated from solar saltern.</title>
        <authorList>
            <person name="Mathan Kumar R."/>
            <person name="Kaur G."/>
            <person name="Kumar A."/>
            <person name="Singh N.K."/>
            <person name="Kaur N."/>
            <person name="Kumar N."/>
            <person name="Mayilraj S."/>
        </authorList>
    </citation>
    <scope>NUCLEOTIDE SEQUENCE [LARGE SCALE GENOMIC DNA]</scope>
    <source>
        <strain evidence="2 3">SA2-6</strain>
    </source>
</reference>
<dbReference type="Gene3D" id="1.10.472.60">
    <property type="entry name" value="putative protein disulfide isomerase domain"/>
    <property type="match status" value="1"/>
</dbReference>
<dbReference type="InterPro" id="IPR017937">
    <property type="entry name" value="Thioredoxin_CS"/>
</dbReference>
<dbReference type="InterPro" id="IPR036249">
    <property type="entry name" value="Thioredoxin-like_sf"/>
</dbReference>
<dbReference type="InterPro" id="IPR001853">
    <property type="entry name" value="DSBA-like_thioredoxin_dom"/>
</dbReference>
<dbReference type="PROSITE" id="PS00194">
    <property type="entry name" value="THIOREDOXIN_1"/>
    <property type="match status" value="1"/>
</dbReference>
<comment type="caution">
    <text evidence="2">The sequence shown here is derived from an EMBL/GenBank/DDBJ whole genome shotgun (WGS) entry which is preliminary data.</text>
</comment>
<dbReference type="GO" id="GO:0016491">
    <property type="term" value="F:oxidoreductase activity"/>
    <property type="evidence" value="ECO:0007669"/>
    <property type="project" value="InterPro"/>
</dbReference>
<dbReference type="SUPFAM" id="SSF52833">
    <property type="entry name" value="Thioredoxin-like"/>
    <property type="match status" value="1"/>
</dbReference>
<protein>
    <submittedName>
        <fullName evidence="2">Thioredoxin</fullName>
    </submittedName>
</protein>
<organism evidence="2 3">
    <name type="scientific">Mesobacillus campisalis</name>
    <dbReference type="NCBI Taxonomy" id="1408103"/>
    <lineage>
        <taxon>Bacteria</taxon>
        <taxon>Bacillati</taxon>
        <taxon>Bacillota</taxon>
        <taxon>Bacilli</taxon>
        <taxon>Bacillales</taxon>
        <taxon>Bacillaceae</taxon>
        <taxon>Mesobacillus</taxon>
    </lineage>
</organism>
<dbReference type="AlphaFoldDB" id="A0A0M2SZP2"/>
<dbReference type="CDD" id="cd03025">
    <property type="entry name" value="DsbA_FrnE_like"/>
    <property type="match status" value="1"/>
</dbReference>
<dbReference type="Pfam" id="PF01323">
    <property type="entry name" value="DSBA"/>
    <property type="match status" value="1"/>
</dbReference>